<dbReference type="PANTHER" id="PTHR39430">
    <property type="entry name" value="MEMBRANE-ASSOCIATED PROTEASE-RELATED"/>
    <property type="match status" value="1"/>
</dbReference>
<keyword evidence="1" id="KW-0812">Transmembrane</keyword>
<keyword evidence="1" id="KW-0472">Membrane</keyword>
<evidence type="ECO:0000313" key="3">
    <source>
        <dbReference type="EMBL" id="MTW10389.1"/>
    </source>
</evidence>
<dbReference type="OrthoDB" id="193898at2"/>
<keyword evidence="1" id="KW-1133">Transmembrane helix</keyword>
<feature type="transmembrane region" description="Helical" evidence="1">
    <location>
        <begin position="288"/>
        <end position="308"/>
    </location>
</feature>
<dbReference type="GO" id="GO:0080120">
    <property type="term" value="P:CAAX-box protein maturation"/>
    <property type="evidence" value="ECO:0007669"/>
    <property type="project" value="UniProtKB-ARBA"/>
</dbReference>
<feature type="transmembrane region" description="Helical" evidence="1">
    <location>
        <begin position="219"/>
        <end position="238"/>
    </location>
</feature>
<dbReference type="Pfam" id="PF02517">
    <property type="entry name" value="Rce1-like"/>
    <property type="match status" value="1"/>
</dbReference>
<dbReference type="PANTHER" id="PTHR39430:SF1">
    <property type="entry name" value="PROTEASE"/>
    <property type="match status" value="1"/>
</dbReference>
<keyword evidence="3" id="KW-0645">Protease</keyword>
<feature type="transmembrane region" description="Helical" evidence="1">
    <location>
        <begin position="59"/>
        <end position="79"/>
    </location>
</feature>
<dbReference type="AlphaFoldDB" id="A0A6L6QDX7"/>
<feature type="transmembrane region" description="Helical" evidence="1">
    <location>
        <begin position="91"/>
        <end position="108"/>
    </location>
</feature>
<reference evidence="3 4" key="1">
    <citation type="submission" date="2019-11" db="EMBL/GenBank/DDBJ databases">
        <title>Type strains purchased from KCTC, JCM and DSMZ.</title>
        <authorList>
            <person name="Lu H."/>
        </authorList>
    </citation>
    <scope>NUCLEOTIDE SEQUENCE [LARGE SCALE GENOMIC DNA]</scope>
    <source>
        <strain evidence="3 4">JCM 31587</strain>
    </source>
</reference>
<dbReference type="GO" id="GO:0004175">
    <property type="term" value="F:endopeptidase activity"/>
    <property type="evidence" value="ECO:0007669"/>
    <property type="project" value="UniProtKB-ARBA"/>
</dbReference>
<accession>A0A6L6QDX7</accession>
<organism evidence="3 4">
    <name type="scientific">Massilia eburnea</name>
    <dbReference type="NCBI Taxonomy" id="1776165"/>
    <lineage>
        <taxon>Bacteria</taxon>
        <taxon>Pseudomonadati</taxon>
        <taxon>Pseudomonadota</taxon>
        <taxon>Betaproteobacteria</taxon>
        <taxon>Burkholderiales</taxon>
        <taxon>Oxalobacteraceae</taxon>
        <taxon>Telluria group</taxon>
        <taxon>Massilia</taxon>
    </lineage>
</organism>
<dbReference type="EMBL" id="WNKX01000004">
    <property type="protein sequence ID" value="MTW10389.1"/>
    <property type="molecule type" value="Genomic_DNA"/>
</dbReference>
<dbReference type="GO" id="GO:0006508">
    <property type="term" value="P:proteolysis"/>
    <property type="evidence" value="ECO:0007669"/>
    <property type="project" value="UniProtKB-KW"/>
</dbReference>
<feature type="transmembrane region" description="Helical" evidence="1">
    <location>
        <begin position="129"/>
        <end position="156"/>
    </location>
</feature>
<evidence type="ECO:0000259" key="2">
    <source>
        <dbReference type="Pfam" id="PF02517"/>
    </source>
</evidence>
<evidence type="ECO:0000313" key="4">
    <source>
        <dbReference type="Proteomes" id="UP000472320"/>
    </source>
</evidence>
<keyword evidence="3" id="KW-0482">Metalloprotease</keyword>
<proteinExistence type="predicted"/>
<comment type="caution">
    <text evidence="3">The sequence shown here is derived from an EMBL/GenBank/DDBJ whole genome shotgun (WGS) entry which is preliminary data.</text>
</comment>
<gene>
    <name evidence="3" type="ORF">GM658_07205</name>
</gene>
<name>A0A6L6QDX7_9BURK</name>
<keyword evidence="4" id="KW-1185">Reference proteome</keyword>
<protein>
    <submittedName>
        <fullName evidence="3">CPBP family intramembrane metalloprotease</fullName>
    </submittedName>
</protein>
<dbReference type="GO" id="GO:0008237">
    <property type="term" value="F:metallopeptidase activity"/>
    <property type="evidence" value="ECO:0007669"/>
    <property type="project" value="UniProtKB-KW"/>
</dbReference>
<sequence length="312" mass="33533">MPTCLIPCPKRWPMPLRHWSSAHSVNVFAMPRSRSMQQAMPAPLSPSLPWRTRLARNTFVRVIAGIACVMGPFILAMLLAQKLVPAEARIVWHHLLAAALSLGGYRFFVRRFEQRAASEIELRGALPGLLRGLGIGTAISVSVVAILAAAGSLTIAGGGNVGAAFKPLSEQVMVAVMEELLFRAVLFRIIEARWGTLTSLLVNVLLFAVAHLSNEHVTALAVLNTGVAGLGLCAGWLLTRNLWLPVGMHFAWNYLFDGVMGVPVSGHAARGWLHVQLSGPDWLSGGAYGVEGSLITLLAWGAAAAWMLRARA</sequence>
<dbReference type="Proteomes" id="UP000472320">
    <property type="component" value="Unassembled WGS sequence"/>
</dbReference>
<feature type="domain" description="CAAX prenyl protease 2/Lysostaphin resistance protein A-like" evidence="2">
    <location>
        <begin position="172"/>
        <end position="255"/>
    </location>
</feature>
<keyword evidence="3" id="KW-0378">Hydrolase</keyword>
<dbReference type="InterPro" id="IPR003675">
    <property type="entry name" value="Rce1/LyrA-like_dom"/>
</dbReference>
<feature type="transmembrane region" description="Helical" evidence="1">
    <location>
        <begin position="194"/>
        <end position="213"/>
    </location>
</feature>
<evidence type="ECO:0000256" key="1">
    <source>
        <dbReference type="SAM" id="Phobius"/>
    </source>
</evidence>